<dbReference type="RefSeq" id="XP_012652755.1">
    <property type="nucleotide sequence ID" value="XM_012797301.1"/>
</dbReference>
<dbReference type="Pfam" id="PF12762">
    <property type="entry name" value="DDE_Tnp_IS1595"/>
    <property type="match status" value="1"/>
</dbReference>
<dbReference type="KEGG" id="tet:TTHERM_000227879"/>
<reference evidence="3" key="1">
    <citation type="journal article" date="2006" name="PLoS Biol.">
        <title>Macronuclear genome sequence of the ciliate Tetrahymena thermophila, a model eukaryote.</title>
        <authorList>
            <person name="Eisen J.A."/>
            <person name="Coyne R.S."/>
            <person name="Wu M."/>
            <person name="Wu D."/>
            <person name="Thiagarajan M."/>
            <person name="Wortman J.R."/>
            <person name="Badger J.H."/>
            <person name="Ren Q."/>
            <person name="Amedeo P."/>
            <person name="Jones K.M."/>
            <person name="Tallon L.J."/>
            <person name="Delcher A.L."/>
            <person name="Salzberg S.L."/>
            <person name="Silva J.C."/>
            <person name="Haas B.J."/>
            <person name="Majoros W.H."/>
            <person name="Farzad M."/>
            <person name="Carlton J.M."/>
            <person name="Smith R.K. Jr."/>
            <person name="Garg J."/>
            <person name="Pearlman R.E."/>
            <person name="Karrer K.M."/>
            <person name="Sun L."/>
            <person name="Manning G."/>
            <person name="Elde N.C."/>
            <person name="Turkewitz A.P."/>
            <person name="Asai D.J."/>
            <person name="Wilkes D.E."/>
            <person name="Wang Y."/>
            <person name="Cai H."/>
            <person name="Collins K."/>
            <person name="Stewart B.A."/>
            <person name="Lee S.R."/>
            <person name="Wilamowska K."/>
            <person name="Weinberg Z."/>
            <person name="Ruzzo W.L."/>
            <person name="Wloga D."/>
            <person name="Gaertig J."/>
            <person name="Frankel J."/>
            <person name="Tsao C.-C."/>
            <person name="Gorovsky M.A."/>
            <person name="Keeling P.J."/>
            <person name="Waller R.F."/>
            <person name="Patron N.J."/>
            <person name="Cherry J.M."/>
            <person name="Stover N.A."/>
            <person name="Krieger C.J."/>
            <person name="del Toro C."/>
            <person name="Ryder H.F."/>
            <person name="Williamson S.C."/>
            <person name="Barbeau R.A."/>
            <person name="Hamilton E.P."/>
            <person name="Orias E."/>
        </authorList>
    </citation>
    <scope>NUCLEOTIDE SEQUENCE [LARGE SCALE GENOMIC DNA]</scope>
    <source>
        <strain evidence="3">SB210</strain>
    </source>
</reference>
<dbReference type="GeneID" id="24437928"/>
<name>W7XKA3_TETTS</name>
<organism evidence="2 3">
    <name type="scientific">Tetrahymena thermophila (strain SB210)</name>
    <dbReference type="NCBI Taxonomy" id="312017"/>
    <lineage>
        <taxon>Eukaryota</taxon>
        <taxon>Sar</taxon>
        <taxon>Alveolata</taxon>
        <taxon>Ciliophora</taxon>
        <taxon>Intramacronucleata</taxon>
        <taxon>Oligohymenophorea</taxon>
        <taxon>Hymenostomatida</taxon>
        <taxon>Tetrahymenina</taxon>
        <taxon>Tetrahymenidae</taxon>
        <taxon>Tetrahymena</taxon>
    </lineage>
</organism>
<dbReference type="Proteomes" id="UP000009168">
    <property type="component" value="Unassembled WGS sequence"/>
</dbReference>
<dbReference type="OrthoDB" id="6627846at2759"/>
<proteinExistence type="predicted"/>
<evidence type="ECO:0000313" key="3">
    <source>
        <dbReference type="Proteomes" id="UP000009168"/>
    </source>
</evidence>
<protein>
    <submittedName>
        <fullName evidence="2">ISXO2-like transposase domain protein</fullName>
    </submittedName>
</protein>
<sequence length="111" mass="13605">MSYWYDQKKQQRKQNCFNTNLAVNKETIIPLILQFVSKNSKFIFTDKWHSYTSLKQKGYKHYTVNHSKNFVEHNKQEQQQLQNRRQKIKIIIEKKIIKKCWDNTIHPHLNN</sequence>
<gene>
    <name evidence="2" type="ORF">TTHERM_000227879</name>
</gene>
<dbReference type="InParanoid" id="W7XKA3"/>
<evidence type="ECO:0000259" key="1">
    <source>
        <dbReference type="Pfam" id="PF12762"/>
    </source>
</evidence>
<dbReference type="EMBL" id="GG662718">
    <property type="protein sequence ID" value="EWS74754.1"/>
    <property type="molecule type" value="Genomic_DNA"/>
</dbReference>
<dbReference type="InterPro" id="IPR024445">
    <property type="entry name" value="Tnp_ISXO2-like"/>
</dbReference>
<dbReference type="AlphaFoldDB" id="W7XKA3"/>
<feature type="domain" description="ISXO2-like transposase" evidence="1">
    <location>
        <begin position="22"/>
        <end position="78"/>
    </location>
</feature>
<evidence type="ECO:0000313" key="2">
    <source>
        <dbReference type="EMBL" id="EWS74754.1"/>
    </source>
</evidence>
<accession>W7XKA3</accession>
<keyword evidence="3" id="KW-1185">Reference proteome</keyword>